<dbReference type="InterPro" id="IPR004821">
    <property type="entry name" value="Cyt_trans-like"/>
</dbReference>
<sequence length="337" mass="38865">MKNLRMRDEHKIGLTLGKFAPFHKGHQLLIETAINEVDELIVLIYDDPIINIPLATRAGWIREIYPKITVIEGVNSPNDSGYTAEIMKIQEEYVSSILGNRNISHFYSSEPYGEHMSTALNAINRQVDVSRNIIPISATEIRKNPFKSRKFIDPKVYMDLIAKVVLLGAPSTGKTTLAEKLALHFDTQWMPEYGREYWENHQVNKRLTLEDLLKIAEIHSEREDALVLQSNQFLFSDTNAITTYLFSLDYHGNALDELKNLAKVAESRHDIIFVCDTDIPYDDTWDRSGDVKRKIFQQKIIEDLNTRNLQYYMLKGTVDERIEQVSKVLSARENSKF</sequence>
<dbReference type="InterPro" id="IPR052735">
    <property type="entry name" value="NAD_biosynth-regulator"/>
</dbReference>
<dbReference type="EMBL" id="RBXA01000002">
    <property type="protein sequence ID" value="RKS94177.1"/>
    <property type="molecule type" value="Genomic_DNA"/>
</dbReference>
<organism evidence="3 4">
    <name type="scientific">Flavobacterium limicola</name>
    <dbReference type="NCBI Taxonomy" id="180441"/>
    <lineage>
        <taxon>Bacteria</taxon>
        <taxon>Pseudomonadati</taxon>
        <taxon>Bacteroidota</taxon>
        <taxon>Flavobacteriia</taxon>
        <taxon>Flavobacteriales</taxon>
        <taxon>Flavobacteriaceae</taxon>
        <taxon>Flavobacterium</taxon>
    </lineage>
</organism>
<dbReference type="Pfam" id="PF13521">
    <property type="entry name" value="AAA_28"/>
    <property type="match status" value="1"/>
</dbReference>
<dbReference type="InterPro" id="IPR027417">
    <property type="entry name" value="P-loop_NTPase"/>
</dbReference>
<dbReference type="NCBIfam" id="TIGR00125">
    <property type="entry name" value="cyt_tran_rel"/>
    <property type="match status" value="1"/>
</dbReference>
<dbReference type="Gene3D" id="3.40.50.300">
    <property type="entry name" value="P-loop containing nucleotide triphosphate hydrolases"/>
    <property type="match status" value="1"/>
</dbReference>
<keyword evidence="3" id="KW-0548">Nucleotidyltransferase</keyword>
<dbReference type="PANTHER" id="PTHR37512">
    <property type="entry name" value="TRIFUNCTIONAL NAD BIOSYNTHESIS/REGULATOR PROTEIN NADR"/>
    <property type="match status" value="1"/>
</dbReference>
<reference evidence="3 4" key="1">
    <citation type="submission" date="2018-10" db="EMBL/GenBank/DDBJ databases">
        <title>Genomic Encyclopedia of Archaeal and Bacterial Type Strains, Phase II (KMG-II): from individual species to whole genera.</title>
        <authorList>
            <person name="Goeker M."/>
        </authorList>
    </citation>
    <scope>NUCLEOTIDE SEQUENCE [LARGE SCALE GENOMIC DNA]</scope>
    <source>
        <strain evidence="3 4">DSM 15094</strain>
    </source>
</reference>
<feature type="domain" description="NadR/Ttd14 AAA" evidence="2">
    <location>
        <begin position="163"/>
        <end position="321"/>
    </location>
</feature>
<dbReference type="InterPro" id="IPR038727">
    <property type="entry name" value="NadR/Ttd14_AAA_dom"/>
</dbReference>
<proteinExistence type="predicted"/>
<dbReference type="PANTHER" id="PTHR37512:SF1">
    <property type="entry name" value="NADR_TTD14 AAA DOMAIN-CONTAINING PROTEIN"/>
    <property type="match status" value="1"/>
</dbReference>
<gene>
    <name evidence="3" type="ORF">BC952_2047</name>
</gene>
<keyword evidence="3" id="KW-0808">Transferase</keyword>
<accession>A0A495S2Y5</accession>
<evidence type="ECO:0000259" key="1">
    <source>
        <dbReference type="Pfam" id="PF01467"/>
    </source>
</evidence>
<dbReference type="InterPro" id="IPR014729">
    <property type="entry name" value="Rossmann-like_a/b/a_fold"/>
</dbReference>
<dbReference type="SUPFAM" id="SSF52540">
    <property type="entry name" value="P-loop containing nucleoside triphosphate hydrolases"/>
    <property type="match status" value="1"/>
</dbReference>
<dbReference type="Proteomes" id="UP000280091">
    <property type="component" value="Unassembled WGS sequence"/>
</dbReference>
<dbReference type="Gene3D" id="3.40.50.620">
    <property type="entry name" value="HUPs"/>
    <property type="match status" value="1"/>
</dbReference>
<evidence type="ECO:0000313" key="3">
    <source>
        <dbReference type="EMBL" id="RKS94177.1"/>
    </source>
</evidence>
<feature type="domain" description="Cytidyltransferase-like" evidence="1">
    <location>
        <begin position="15"/>
        <end position="143"/>
    </location>
</feature>
<evidence type="ECO:0000259" key="2">
    <source>
        <dbReference type="Pfam" id="PF13521"/>
    </source>
</evidence>
<protein>
    <submittedName>
        <fullName evidence="3">NadR type nicotinamide-nucleotide adenylyltransferase</fullName>
    </submittedName>
</protein>
<name>A0A495S2Y5_9FLAO</name>
<comment type="caution">
    <text evidence="3">The sequence shown here is derived from an EMBL/GenBank/DDBJ whole genome shotgun (WGS) entry which is preliminary data.</text>
</comment>
<dbReference type="Pfam" id="PF01467">
    <property type="entry name" value="CTP_transf_like"/>
    <property type="match status" value="1"/>
</dbReference>
<keyword evidence="4" id="KW-1185">Reference proteome</keyword>
<dbReference type="GO" id="GO:0016779">
    <property type="term" value="F:nucleotidyltransferase activity"/>
    <property type="evidence" value="ECO:0007669"/>
    <property type="project" value="UniProtKB-KW"/>
</dbReference>
<evidence type="ECO:0000313" key="4">
    <source>
        <dbReference type="Proteomes" id="UP000280091"/>
    </source>
</evidence>
<dbReference type="SUPFAM" id="SSF52374">
    <property type="entry name" value="Nucleotidylyl transferase"/>
    <property type="match status" value="1"/>
</dbReference>
<dbReference type="AlphaFoldDB" id="A0A495S2Y5"/>